<gene>
    <name evidence="2" type="ORF">FAUST_10797</name>
</gene>
<dbReference type="AlphaFoldDB" id="A0AAN6BV21"/>
<sequence>MAAVTKRCILFILVVAADLVVASSCNPYQSSIGCAAWNCCSHSLLASEAVTITSALTTEATSFILAGSSIALSETTAIVELTTTTTAAEDTITPTETSAATTLEAATTSKAPAGEPTYVLSAFGGSLNSAQPQGNGRSGAFIAFDPTALSSSTPRKFAINSIGRLQDAETQAYVCEYYYPPSLAIGLSFVVYCSPGPVGERQAQEYLTCEVRTRDLACTAPVVLRSTDYDDETTCSRPGEDLLGTFFTDSRKLLYISSGSALNTSPISESVQKQG</sequence>
<dbReference type="PROSITE" id="PS51257">
    <property type="entry name" value="PROKAR_LIPOPROTEIN"/>
    <property type="match status" value="1"/>
</dbReference>
<organism evidence="2 3">
    <name type="scientific">Fusarium austroamericanum</name>
    <dbReference type="NCBI Taxonomy" id="282268"/>
    <lineage>
        <taxon>Eukaryota</taxon>
        <taxon>Fungi</taxon>
        <taxon>Dikarya</taxon>
        <taxon>Ascomycota</taxon>
        <taxon>Pezizomycotina</taxon>
        <taxon>Sordariomycetes</taxon>
        <taxon>Hypocreomycetidae</taxon>
        <taxon>Hypocreales</taxon>
        <taxon>Nectriaceae</taxon>
        <taxon>Fusarium</taxon>
    </lineage>
</organism>
<name>A0AAN6BV21_FUSAU</name>
<feature type="chain" id="PRO_5042863063" evidence="1">
    <location>
        <begin position="23"/>
        <end position="275"/>
    </location>
</feature>
<proteinExistence type="predicted"/>
<keyword evidence="3" id="KW-1185">Reference proteome</keyword>
<evidence type="ECO:0000256" key="1">
    <source>
        <dbReference type="SAM" id="SignalP"/>
    </source>
</evidence>
<comment type="caution">
    <text evidence="2">The sequence shown here is derived from an EMBL/GenBank/DDBJ whole genome shotgun (WGS) entry which is preliminary data.</text>
</comment>
<feature type="signal peptide" evidence="1">
    <location>
        <begin position="1"/>
        <end position="22"/>
    </location>
</feature>
<dbReference type="EMBL" id="JAAMOD010000439">
    <property type="protein sequence ID" value="KAF5228823.1"/>
    <property type="molecule type" value="Genomic_DNA"/>
</dbReference>
<accession>A0AAN6BV21</accession>
<evidence type="ECO:0000313" key="2">
    <source>
        <dbReference type="EMBL" id="KAF5228823.1"/>
    </source>
</evidence>
<dbReference type="Proteomes" id="UP000537989">
    <property type="component" value="Unassembled WGS sequence"/>
</dbReference>
<evidence type="ECO:0000313" key="3">
    <source>
        <dbReference type="Proteomes" id="UP000537989"/>
    </source>
</evidence>
<keyword evidence="1" id="KW-0732">Signal</keyword>
<reference evidence="2 3" key="1">
    <citation type="submission" date="2020-02" db="EMBL/GenBank/DDBJ databases">
        <title>Identification and distribution of gene clusters putatively required for synthesis of sphingolipid metabolism inhibitors in phylogenetically diverse species of the filamentous fungus Fusarium.</title>
        <authorList>
            <person name="Kim H.-S."/>
            <person name="Busman M."/>
            <person name="Brown D.W."/>
            <person name="Divon H."/>
            <person name="Uhlig S."/>
            <person name="Proctor R.H."/>
        </authorList>
    </citation>
    <scope>NUCLEOTIDE SEQUENCE [LARGE SCALE GENOMIC DNA]</scope>
    <source>
        <strain evidence="2 3">NRRL 2903</strain>
    </source>
</reference>
<protein>
    <submittedName>
        <fullName evidence="2">Uncharacterized protein</fullName>
    </submittedName>
</protein>